<reference evidence="2 3" key="1">
    <citation type="submission" date="2019-06" db="EMBL/GenBank/DDBJ databases">
        <title>Whole genome shotgun sequence of Cellulosimicrobium cellulans NBRC 15516.</title>
        <authorList>
            <person name="Hosoyama A."/>
            <person name="Uohara A."/>
            <person name="Ohji S."/>
            <person name="Ichikawa N."/>
        </authorList>
    </citation>
    <scope>NUCLEOTIDE SEQUENCE [LARGE SCALE GENOMIC DNA]</scope>
    <source>
        <strain evidence="2 3">NBRC 15516</strain>
    </source>
</reference>
<protein>
    <recommendedName>
        <fullName evidence="4">Lactonase family protein</fullName>
    </recommendedName>
</protein>
<dbReference type="SUPFAM" id="SSF50974">
    <property type="entry name" value="Nitrous oxide reductase, N-terminal domain"/>
    <property type="match status" value="1"/>
</dbReference>
<dbReference type="Gene3D" id="2.130.10.10">
    <property type="entry name" value="YVTN repeat-like/Quinoprotein amine dehydrogenase"/>
    <property type="match status" value="1"/>
</dbReference>
<accession>A0A4Y4E7S9</accession>
<comment type="similarity">
    <text evidence="1">Belongs to the cycloisomerase 2 family.</text>
</comment>
<proteinExistence type="inferred from homology"/>
<dbReference type="EMBL" id="BJNZ01000033">
    <property type="protein sequence ID" value="GED11610.1"/>
    <property type="molecule type" value="Genomic_DNA"/>
</dbReference>
<dbReference type="AlphaFoldDB" id="A0A4Y4E7S9"/>
<dbReference type="Proteomes" id="UP000316659">
    <property type="component" value="Unassembled WGS sequence"/>
</dbReference>
<sequence length="398" mass="39715">MTPATRALWIGTYPHPANGGAEGVWRVGLDVDAAAGTGSFVGGVLAAESPSPSFLAVDGETLYAVGETESGSVTAFAVGPDGGLAPRGERVATGGSYPCHVVVSGDVLVANYGDGVLTAVATAADGALAAATDDLPGTAVRRQGHAGTGPVTDRQEGPHAHFVAPFAHLGAADDGSGDVLVVDLGTDELRRHDPAAADGSAPRVVATFPPGTGPRHLAALPSGHLVVVGELDPALFVLAPVDGPDGVRTYDVVARYDVTHAAAPAGGGNYPSHVAVSADGARVLAAVRGADVLAVHAVEPGPDGGVPSLRHLADSPVGGAWPRHFAVLAGSGAPDEPLHDLVVVANQNDDPLIERPEAVSAGEEPTSNLALLRVRRSDGAAHVVDVLALPAPACVVEA</sequence>
<dbReference type="InterPro" id="IPR011045">
    <property type="entry name" value="N2O_reductase_N"/>
</dbReference>
<organism evidence="2 3">
    <name type="scientific">Cellulosimicrobium cellulans</name>
    <name type="common">Arthrobacter luteus</name>
    <dbReference type="NCBI Taxonomy" id="1710"/>
    <lineage>
        <taxon>Bacteria</taxon>
        <taxon>Bacillati</taxon>
        <taxon>Actinomycetota</taxon>
        <taxon>Actinomycetes</taxon>
        <taxon>Micrococcales</taxon>
        <taxon>Promicromonosporaceae</taxon>
        <taxon>Cellulosimicrobium</taxon>
    </lineage>
</organism>
<evidence type="ECO:0000313" key="3">
    <source>
        <dbReference type="Proteomes" id="UP000316659"/>
    </source>
</evidence>
<dbReference type="PANTHER" id="PTHR30344:SF1">
    <property type="entry name" value="6-PHOSPHOGLUCONOLACTONASE"/>
    <property type="match status" value="1"/>
</dbReference>
<gene>
    <name evidence="2" type="ORF">CCE02nite_36090</name>
</gene>
<comment type="caution">
    <text evidence="2">The sequence shown here is derived from an EMBL/GenBank/DDBJ whole genome shotgun (WGS) entry which is preliminary data.</text>
</comment>
<evidence type="ECO:0000256" key="1">
    <source>
        <dbReference type="ARBA" id="ARBA00005564"/>
    </source>
</evidence>
<evidence type="ECO:0008006" key="4">
    <source>
        <dbReference type="Google" id="ProtNLM"/>
    </source>
</evidence>
<dbReference type="InterPro" id="IPR019405">
    <property type="entry name" value="Lactonase_7-beta_prop"/>
</dbReference>
<evidence type="ECO:0000313" key="2">
    <source>
        <dbReference type="EMBL" id="GED11610.1"/>
    </source>
</evidence>
<dbReference type="RefSeq" id="WP_141391015.1">
    <property type="nucleotide sequence ID" value="NZ_BJNZ01000033.1"/>
</dbReference>
<dbReference type="InterPro" id="IPR015943">
    <property type="entry name" value="WD40/YVTN_repeat-like_dom_sf"/>
</dbReference>
<dbReference type="PANTHER" id="PTHR30344">
    <property type="entry name" value="6-PHOSPHOGLUCONOLACTONASE-RELATED"/>
    <property type="match status" value="1"/>
</dbReference>
<dbReference type="GO" id="GO:0017057">
    <property type="term" value="F:6-phosphogluconolactonase activity"/>
    <property type="evidence" value="ECO:0007669"/>
    <property type="project" value="TreeGrafter"/>
</dbReference>
<name>A0A4Y4E7S9_CELCE</name>
<dbReference type="InterPro" id="IPR050282">
    <property type="entry name" value="Cycloisomerase_2"/>
</dbReference>
<dbReference type="Pfam" id="PF10282">
    <property type="entry name" value="Lactonase"/>
    <property type="match status" value="1"/>
</dbReference>